<comment type="function">
    <text evidence="3">Probably catalyzes the conversion of hercynylcysteine sulfoxide to ergothioneine.</text>
</comment>
<dbReference type="PANTHER" id="PTHR43586">
    <property type="entry name" value="CYSTEINE DESULFURASE"/>
    <property type="match status" value="1"/>
</dbReference>
<evidence type="ECO:0000259" key="4">
    <source>
        <dbReference type="Pfam" id="PF00266"/>
    </source>
</evidence>
<comment type="pathway">
    <text evidence="3">Amino-acid biosynthesis; ergothioneine biosynthesis.</text>
</comment>
<evidence type="ECO:0000256" key="3">
    <source>
        <dbReference type="HAMAP-Rule" id="MF_02038"/>
    </source>
</evidence>
<comment type="similarity">
    <text evidence="3">Belongs to the class-V pyridoxal-phosphate-dependent aminotransferase family. EgtE subfamily.</text>
</comment>
<evidence type="ECO:0000313" key="6">
    <source>
        <dbReference type="Proteomes" id="UP000322499"/>
    </source>
</evidence>
<dbReference type="Pfam" id="PF00266">
    <property type="entry name" value="Aminotran_5"/>
    <property type="match status" value="1"/>
</dbReference>
<sequence length="385" mass="39882">MFPVTDPDHGALPSGGLPSEDLGAAWRSVRPRPPGIHLDSAASSRQSHRALEAAAHHARHEAELGGYVAEATADHLLQQGRSVLGGLVGMAAADVAFVESAQAALAALLGGWRLPAGSRVACLPGEYAPNVAQLRAAGLRPEPLPVDGLGRADLDGVARLLATDPPRFVHLTHVGSHRGLLQPAREVSDLCRAAGVPLVLDAAQSLGHVDVDLGADVVYGTSRKWLAGPRGVGMLFARPAIAAELVPVLPEPEGEPPLRAFESGEAHVAGRVGLVVALGEHLAAGPDRVRARLAALGRATRELLDGVAGWRVVEPAAEPTATTTLRPPEGTDVVETRTRLLTEHGIVLSAIGPERAPGEMTGPVLRVSPHLDATLEDLEALAAAL</sequence>
<dbReference type="InterPro" id="IPR015422">
    <property type="entry name" value="PyrdxlP-dep_Trfase_small"/>
</dbReference>
<dbReference type="InterPro" id="IPR015424">
    <property type="entry name" value="PyrdxlP-dep_Trfase"/>
</dbReference>
<evidence type="ECO:0000256" key="2">
    <source>
        <dbReference type="ARBA" id="ARBA00022898"/>
    </source>
</evidence>
<comment type="caution">
    <text evidence="5">The sequence shown here is derived from an EMBL/GenBank/DDBJ whole genome shotgun (WGS) entry which is preliminary data.</text>
</comment>
<evidence type="ECO:0000313" key="5">
    <source>
        <dbReference type="EMBL" id="TYP80638.1"/>
    </source>
</evidence>
<comment type="catalytic activity">
    <reaction evidence="3">
        <text>S-(hercyn-2-yl)-L-cysteine S-oxide + AH2 + H(+) = ergothioneine + pyruvate + A + NH4(+)</text>
        <dbReference type="Rhea" id="RHEA:42688"/>
        <dbReference type="ChEBI" id="CHEBI:13193"/>
        <dbReference type="ChEBI" id="CHEBI:15361"/>
        <dbReference type="ChEBI" id="CHEBI:15378"/>
        <dbReference type="ChEBI" id="CHEBI:17499"/>
        <dbReference type="ChEBI" id="CHEBI:28938"/>
        <dbReference type="ChEBI" id="CHEBI:82706"/>
        <dbReference type="ChEBI" id="CHEBI:134344"/>
    </reaction>
</comment>
<dbReference type="InterPro" id="IPR015421">
    <property type="entry name" value="PyrdxlP-dep_Trfase_major"/>
</dbReference>
<name>A0A5S5CK10_9ACTN</name>
<dbReference type="EMBL" id="VNHW01000029">
    <property type="protein sequence ID" value="TYP80638.1"/>
    <property type="molecule type" value="Genomic_DNA"/>
</dbReference>
<dbReference type="Gene3D" id="3.90.1150.10">
    <property type="entry name" value="Aspartate Aminotransferase, domain 1"/>
    <property type="match status" value="1"/>
</dbReference>
<dbReference type="NCBIfam" id="TIGR04343">
    <property type="entry name" value="egtE_PLP_lyase"/>
    <property type="match status" value="1"/>
</dbReference>
<feature type="modified residue" description="N6-(pyridoxal phosphate)lysine" evidence="3">
    <location>
        <position position="224"/>
    </location>
</feature>
<dbReference type="GO" id="GO:1990411">
    <property type="term" value="F:hercynylcysteine sulfoxide lyase activity (ergothioneine-forming)"/>
    <property type="evidence" value="ECO:0007669"/>
    <property type="project" value="RHEA"/>
</dbReference>
<protein>
    <recommendedName>
        <fullName evidence="3">Probable hercynylcysteine sulfoxide lyase</fullName>
        <ecNumber evidence="3">4.4.-.-</ecNumber>
    </recommendedName>
</protein>
<dbReference type="EC" id="4.4.-.-" evidence="3"/>
<reference evidence="5 6" key="1">
    <citation type="submission" date="2019-07" db="EMBL/GenBank/DDBJ databases">
        <title>Genomic Encyclopedia of Archaeal and Bacterial Type Strains, Phase II (KMG-II): from individual species to whole genera.</title>
        <authorList>
            <person name="Goeker M."/>
        </authorList>
    </citation>
    <scope>NUCLEOTIDE SEQUENCE [LARGE SCALE GENOMIC DNA]</scope>
    <source>
        <strain evidence="5 6">DSM 46842</strain>
    </source>
</reference>
<proteinExistence type="inferred from homology"/>
<organism evidence="5 6">
    <name type="scientific">Blastococcus xanthinilyticus</name>
    <dbReference type="NCBI Taxonomy" id="1564164"/>
    <lineage>
        <taxon>Bacteria</taxon>
        <taxon>Bacillati</taxon>
        <taxon>Actinomycetota</taxon>
        <taxon>Actinomycetes</taxon>
        <taxon>Geodermatophilales</taxon>
        <taxon>Geodermatophilaceae</taxon>
        <taxon>Blastococcus</taxon>
    </lineage>
</organism>
<dbReference type="UniPathway" id="UPA01014"/>
<dbReference type="Proteomes" id="UP000322499">
    <property type="component" value="Unassembled WGS sequence"/>
</dbReference>
<dbReference type="AlphaFoldDB" id="A0A5S5CK10"/>
<comment type="cofactor">
    <cofactor evidence="1 3">
        <name>pyridoxal 5'-phosphate</name>
        <dbReference type="ChEBI" id="CHEBI:597326"/>
    </cofactor>
</comment>
<keyword evidence="3 5" id="KW-0456">Lyase</keyword>
<accession>A0A5S5CK10</accession>
<dbReference type="SUPFAM" id="SSF53383">
    <property type="entry name" value="PLP-dependent transferases"/>
    <property type="match status" value="1"/>
</dbReference>
<keyword evidence="2 3" id="KW-0663">Pyridoxal phosphate</keyword>
<dbReference type="InterPro" id="IPR000192">
    <property type="entry name" value="Aminotrans_V_dom"/>
</dbReference>
<gene>
    <name evidence="3" type="primary">egtE</name>
    <name evidence="5" type="ORF">BD833_1295</name>
</gene>
<dbReference type="HAMAP" id="MF_02038">
    <property type="entry name" value="EgtE"/>
    <property type="match status" value="1"/>
</dbReference>
<dbReference type="InterPro" id="IPR027563">
    <property type="entry name" value="EgtE"/>
</dbReference>
<keyword evidence="6" id="KW-1185">Reference proteome</keyword>
<dbReference type="Gene3D" id="3.40.640.10">
    <property type="entry name" value="Type I PLP-dependent aspartate aminotransferase-like (Major domain)"/>
    <property type="match status" value="1"/>
</dbReference>
<evidence type="ECO:0000256" key="1">
    <source>
        <dbReference type="ARBA" id="ARBA00001933"/>
    </source>
</evidence>
<feature type="domain" description="Aminotransferase class V" evidence="4">
    <location>
        <begin position="36"/>
        <end position="381"/>
    </location>
</feature>
<dbReference type="PANTHER" id="PTHR43586:SF8">
    <property type="entry name" value="CYSTEINE DESULFURASE 1, CHLOROPLASTIC"/>
    <property type="match status" value="1"/>
</dbReference>